<evidence type="ECO:0000313" key="2">
    <source>
        <dbReference type="EMBL" id="WUR38033.1"/>
    </source>
</evidence>
<organism evidence="2 3">
    <name type="scientific">Streptomyces griseoaurantiacus</name>
    <dbReference type="NCBI Taxonomy" id="68213"/>
    <lineage>
        <taxon>Bacteria</taxon>
        <taxon>Bacillati</taxon>
        <taxon>Actinomycetota</taxon>
        <taxon>Actinomycetes</taxon>
        <taxon>Kitasatosporales</taxon>
        <taxon>Streptomycetaceae</taxon>
        <taxon>Streptomyces</taxon>
        <taxon>Streptomyces aurantiacus group</taxon>
    </lineage>
</organism>
<feature type="region of interest" description="Disordered" evidence="1">
    <location>
        <begin position="157"/>
        <end position="193"/>
    </location>
</feature>
<sequence>MRTPVSGEVHVTYWQLYVESGPGGAVPGVADAFAGQTVGLCGAAVPGALHLTTGLHSGRVGFTVEIHDEPPALDPVWEDVVEVSFRPVSGRTHLEQWAGTASWPLDLAMTDHRVRYCARGMDAGRDLDTRSDEDPQVDSYLLQFWPAPPAPDRVIRQTSRSAARDHEYARRLPPPPTPEERAEAERLAREAEERAAEERRLHREAWQWGGRLPSEELRALGVHTWSLLRFDPDLVHTLGAATAGTRRGVALLAARRACETAGLTNVPWVAEALTAAEEGAPLPPPFHYSTLMAETLRSDPRVPERSVRGAVPPERPPYEPLASPAEPGWRWIPAEGSDTPEEPEPSQPSPVAGPARQGLGKYLGKLVPPPPQPQSGVGRGTAPPSEMPQSGTLIPAAPKTAYAVGVLEVVDSTPDRPRGRISQPHFASPALPAAVHPDPLRAALDAVCAAVETYGEHYPELLAEIRAFCAAADEPGNEPGERP</sequence>
<name>A0ABZ1V0E1_9ACTN</name>
<feature type="compositionally biased region" description="Basic and acidic residues" evidence="1">
    <location>
        <begin position="178"/>
        <end position="193"/>
    </location>
</feature>
<accession>A0ABZ1V0E1</accession>
<dbReference type="Proteomes" id="UP001432161">
    <property type="component" value="Chromosome"/>
</dbReference>
<reference evidence="2" key="1">
    <citation type="submission" date="2022-10" db="EMBL/GenBank/DDBJ databases">
        <title>The complete genomes of actinobacterial strains from the NBC collection.</title>
        <authorList>
            <person name="Joergensen T.S."/>
            <person name="Alvarez Arevalo M."/>
            <person name="Sterndorff E.B."/>
            <person name="Faurdal D."/>
            <person name="Vuksanovic O."/>
            <person name="Mourched A.-S."/>
            <person name="Charusanti P."/>
            <person name="Shaw S."/>
            <person name="Blin K."/>
            <person name="Weber T."/>
        </authorList>
    </citation>
    <scope>NUCLEOTIDE SEQUENCE</scope>
    <source>
        <strain evidence="2">NBC_00489</strain>
    </source>
</reference>
<feature type="region of interest" description="Disordered" evidence="1">
    <location>
        <begin position="297"/>
        <end position="391"/>
    </location>
</feature>
<gene>
    <name evidence="2" type="ORF">OHN36_12940</name>
</gene>
<protein>
    <submittedName>
        <fullName evidence="2">Uncharacterized protein</fullName>
    </submittedName>
</protein>
<feature type="compositionally biased region" description="Basic and acidic residues" evidence="1">
    <location>
        <begin position="297"/>
        <end position="307"/>
    </location>
</feature>
<evidence type="ECO:0000256" key="1">
    <source>
        <dbReference type="SAM" id="MobiDB-lite"/>
    </source>
</evidence>
<dbReference type="EMBL" id="CP108330">
    <property type="protein sequence ID" value="WUR38033.1"/>
    <property type="molecule type" value="Genomic_DNA"/>
</dbReference>
<proteinExistence type="predicted"/>
<evidence type="ECO:0000313" key="3">
    <source>
        <dbReference type="Proteomes" id="UP001432161"/>
    </source>
</evidence>
<keyword evidence="3" id="KW-1185">Reference proteome</keyword>